<dbReference type="InterPro" id="IPR036890">
    <property type="entry name" value="HATPase_C_sf"/>
</dbReference>
<dbReference type="Proteomes" id="UP000217005">
    <property type="component" value="Unassembled WGS sequence"/>
</dbReference>
<comment type="catalytic activity">
    <reaction evidence="1">
        <text>ATP + protein L-histidine = ADP + protein N-phospho-L-histidine.</text>
        <dbReference type="EC" id="2.7.13.3"/>
    </reaction>
</comment>
<dbReference type="Pfam" id="PF02518">
    <property type="entry name" value="HATPase_c"/>
    <property type="match status" value="1"/>
</dbReference>
<dbReference type="PANTHER" id="PTHR43065">
    <property type="entry name" value="SENSOR HISTIDINE KINASE"/>
    <property type="match status" value="1"/>
</dbReference>
<protein>
    <recommendedName>
        <fullName evidence="2">histidine kinase</fullName>
        <ecNumber evidence="2">2.7.13.3</ecNumber>
    </recommendedName>
</protein>
<organism evidence="7 10">
    <name type="scientific">Bordetella genomosp. 1</name>
    <dbReference type="NCBI Taxonomy" id="1395607"/>
    <lineage>
        <taxon>Bacteria</taxon>
        <taxon>Pseudomonadati</taxon>
        <taxon>Pseudomonadota</taxon>
        <taxon>Betaproteobacteria</taxon>
        <taxon>Burkholderiales</taxon>
        <taxon>Alcaligenaceae</taxon>
        <taxon>Bordetella</taxon>
    </lineage>
</organism>
<name>A0A261RVX9_9BORD</name>
<dbReference type="SMART" id="SM00448">
    <property type="entry name" value="REC"/>
    <property type="match status" value="1"/>
</dbReference>
<dbReference type="Proteomes" id="UP000216354">
    <property type="component" value="Unassembled WGS sequence"/>
</dbReference>
<dbReference type="Gene3D" id="1.10.287.130">
    <property type="match status" value="1"/>
</dbReference>
<dbReference type="Pfam" id="PF00512">
    <property type="entry name" value="HisKA"/>
    <property type="match status" value="1"/>
</dbReference>
<keyword evidence="9" id="KW-1185">Reference proteome</keyword>
<dbReference type="InterPro" id="IPR011006">
    <property type="entry name" value="CheY-like_superfamily"/>
</dbReference>
<dbReference type="InterPro" id="IPR001789">
    <property type="entry name" value="Sig_transdc_resp-reg_receiver"/>
</dbReference>
<evidence type="ECO:0000256" key="2">
    <source>
        <dbReference type="ARBA" id="ARBA00012438"/>
    </source>
</evidence>
<gene>
    <name evidence="8" type="ORF">CAL27_08055</name>
    <name evidence="7" type="ORF">CEG14_21745</name>
</gene>
<keyword evidence="7" id="KW-0418">Kinase</keyword>
<dbReference type="EMBL" id="NEVR01000002">
    <property type="protein sequence ID" value="OZI65021.1"/>
    <property type="molecule type" value="Genomic_DNA"/>
</dbReference>
<evidence type="ECO:0000313" key="8">
    <source>
        <dbReference type="EMBL" id="OZI65021.1"/>
    </source>
</evidence>
<feature type="domain" description="Histidine kinase" evidence="5">
    <location>
        <begin position="190"/>
        <end position="414"/>
    </location>
</feature>
<reference evidence="7 10" key="2">
    <citation type="submission" date="2017-05" db="EMBL/GenBank/DDBJ databases">
        <title>Complete and WGS of Bordetella genogroups.</title>
        <authorList>
            <person name="Spilker T."/>
            <person name="LiPuma J."/>
        </authorList>
    </citation>
    <scope>NUCLEOTIDE SEQUENCE [LARGE SCALE GENOMIC DNA]</scope>
    <source>
        <strain evidence="7 10">AU17610</strain>
    </source>
</reference>
<evidence type="ECO:0000259" key="6">
    <source>
        <dbReference type="PROSITE" id="PS50110"/>
    </source>
</evidence>
<dbReference type="CDD" id="cd00082">
    <property type="entry name" value="HisKA"/>
    <property type="match status" value="1"/>
</dbReference>
<comment type="caution">
    <text evidence="7">The sequence shown here is derived from an EMBL/GenBank/DDBJ whole genome shotgun (WGS) entry which is preliminary data.</text>
</comment>
<dbReference type="RefSeq" id="WP_094828484.1">
    <property type="nucleotide sequence ID" value="NZ_NEVL01000005.1"/>
</dbReference>
<dbReference type="EC" id="2.7.13.3" evidence="2"/>
<dbReference type="EMBL" id="NEVL01000005">
    <property type="protein sequence ID" value="OZI29246.1"/>
    <property type="molecule type" value="Genomic_DNA"/>
</dbReference>
<dbReference type="InterPro" id="IPR003594">
    <property type="entry name" value="HATPase_dom"/>
</dbReference>
<dbReference type="InterPro" id="IPR035965">
    <property type="entry name" value="PAS-like_dom_sf"/>
</dbReference>
<dbReference type="InterPro" id="IPR004358">
    <property type="entry name" value="Sig_transdc_His_kin-like_C"/>
</dbReference>
<dbReference type="Gene3D" id="3.30.450.20">
    <property type="entry name" value="PAS domain"/>
    <property type="match status" value="1"/>
</dbReference>
<dbReference type="Gene3D" id="3.30.565.10">
    <property type="entry name" value="Histidine kinase-like ATPase, C-terminal domain"/>
    <property type="match status" value="1"/>
</dbReference>
<dbReference type="GO" id="GO:0000155">
    <property type="term" value="F:phosphorelay sensor kinase activity"/>
    <property type="evidence" value="ECO:0007669"/>
    <property type="project" value="InterPro"/>
</dbReference>
<evidence type="ECO:0000256" key="1">
    <source>
        <dbReference type="ARBA" id="ARBA00000085"/>
    </source>
</evidence>
<evidence type="ECO:0000259" key="5">
    <source>
        <dbReference type="PROSITE" id="PS50109"/>
    </source>
</evidence>
<dbReference type="InterPro" id="IPR005467">
    <property type="entry name" value="His_kinase_dom"/>
</dbReference>
<evidence type="ECO:0000313" key="9">
    <source>
        <dbReference type="Proteomes" id="UP000216354"/>
    </source>
</evidence>
<dbReference type="OrthoDB" id="9146564at2"/>
<evidence type="ECO:0000313" key="7">
    <source>
        <dbReference type="EMBL" id="OZI29246.1"/>
    </source>
</evidence>
<dbReference type="PANTHER" id="PTHR43065:SF42">
    <property type="entry name" value="TWO-COMPONENT SENSOR PPRA"/>
    <property type="match status" value="1"/>
</dbReference>
<dbReference type="SUPFAM" id="SSF55874">
    <property type="entry name" value="ATPase domain of HSP90 chaperone/DNA topoisomerase II/histidine kinase"/>
    <property type="match status" value="1"/>
</dbReference>
<dbReference type="SMART" id="SM00387">
    <property type="entry name" value="HATPase_c"/>
    <property type="match status" value="1"/>
</dbReference>
<dbReference type="SUPFAM" id="SSF55785">
    <property type="entry name" value="PYP-like sensor domain (PAS domain)"/>
    <property type="match status" value="1"/>
</dbReference>
<dbReference type="PRINTS" id="PR00344">
    <property type="entry name" value="BCTRLSENSOR"/>
</dbReference>
<dbReference type="InterPro" id="IPR003661">
    <property type="entry name" value="HisK_dim/P_dom"/>
</dbReference>
<dbReference type="PROSITE" id="PS50110">
    <property type="entry name" value="RESPONSE_REGULATORY"/>
    <property type="match status" value="1"/>
</dbReference>
<dbReference type="SMART" id="SM00388">
    <property type="entry name" value="HisKA"/>
    <property type="match status" value="1"/>
</dbReference>
<reference evidence="8 9" key="1">
    <citation type="submission" date="2017-05" db="EMBL/GenBank/DDBJ databases">
        <title>Complete and WGS of Bordetella genogroups.</title>
        <authorList>
            <person name="Spilker T."/>
            <person name="Lipuma J."/>
        </authorList>
    </citation>
    <scope>NUCLEOTIDE SEQUENCE [LARGE SCALE GENOMIC DNA]</scope>
    <source>
        <strain evidence="8 9">AU9795</strain>
    </source>
</reference>
<proteinExistence type="predicted"/>
<dbReference type="Pfam" id="PF00072">
    <property type="entry name" value="Response_reg"/>
    <property type="match status" value="1"/>
</dbReference>
<evidence type="ECO:0000256" key="3">
    <source>
        <dbReference type="ARBA" id="ARBA00022553"/>
    </source>
</evidence>
<sequence>MHALAEPTQLPPDGLILTERIRACDWSRTPIGPISQWPLALQVAAEMVSASKFPCCLTWGPSLITIYNEAFHPILGRKPEAMGRPFSDVWAEAWHAISPIAERAFAGEATFIEDFPLRIERNGEEEDAAFTFCYSPVRDEHGVVVGMLDTVIETTGRVAAERRQAQALREAQELLHQTQKMEAVGQLAGGLAHDFNNLLSSITGSLDLIALRQAQDPTADISRYLEIAQAGVKRAAALTQRLLAFSRPQSLDARPIDPNLLVRGMAELITRSIGPSITLRLRLVHAPWAVRADAHQLENALLNLCINARDAMPAGGDLVIETANATLDAARARTLGAAPGPYLAVSVIDTGCGMSADTVARIFEPFYTTKATGQGTGLGLPILYRFVRESGGHVGVRSQPGAGTTVTLYLPRHADALSHADAAQALPAAPAQHEARGETVLVVDDEEAVRSLTAEILRELGYRVVEAADGPGALAQLDATPVIHLLITDLGLPGRMSGRDVAAEARQRLPALPVLFITGYGADAVSEDERGPGVDIVSKPVDFDALALRVQRLTRPDLPAAS</sequence>
<dbReference type="SUPFAM" id="SSF47384">
    <property type="entry name" value="Homodimeric domain of signal transducing histidine kinase"/>
    <property type="match status" value="1"/>
</dbReference>
<evidence type="ECO:0000256" key="4">
    <source>
        <dbReference type="PROSITE-ProRule" id="PRU00169"/>
    </source>
</evidence>
<feature type="domain" description="Response regulatory" evidence="6">
    <location>
        <begin position="439"/>
        <end position="554"/>
    </location>
</feature>
<keyword evidence="3 4" id="KW-0597">Phosphoprotein</keyword>
<feature type="modified residue" description="4-aspartylphosphate" evidence="4">
    <location>
        <position position="489"/>
    </location>
</feature>
<dbReference type="Gene3D" id="3.40.50.2300">
    <property type="match status" value="1"/>
</dbReference>
<keyword evidence="7" id="KW-0808">Transferase</keyword>
<accession>A0A261RVX9</accession>
<dbReference type="SUPFAM" id="SSF52172">
    <property type="entry name" value="CheY-like"/>
    <property type="match status" value="1"/>
</dbReference>
<evidence type="ECO:0000313" key="10">
    <source>
        <dbReference type="Proteomes" id="UP000217005"/>
    </source>
</evidence>
<dbReference type="AlphaFoldDB" id="A0A261RVX9"/>
<dbReference type="PROSITE" id="PS50109">
    <property type="entry name" value="HIS_KIN"/>
    <property type="match status" value="1"/>
</dbReference>
<dbReference type="InterPro" id="IPR036097">
    <property type="entry name" value="HisK_dim/P_sf"/>
</dbReference>